<dbReference type="eggNOG" id="KOG0961">
    <property type="taxonomic scope" value="Eukaryota"/>
</dbReference>
<protein>
    <recommendedName>
        <fullName evidence="6">Peptidase M16 N-terminal domain-containing protein</fullName>
    </recommendedName>
</protein>
<keyword evidence="5" id="KW-1185">Reference proteome</keyword>
<organism evidence="4 5">
    <name type="scientific">Allomyces macrogynus (strain ATCC 38327)</name>
    <name type="common">Allomyces javanicus var. macrogynus</name>
    <dbReference type="NCBI Taxonomy" id="578462"/>
    <lineage>
        <taxon>Eukaryota</taxon>
        <taxon>Fungi</taxon>
        <taxon>Fungi incertae sedis</taxon>
        <taxon>Blastocladiomycota</taxon>
        <taxon>Blastocladiomycetes</taxon>
        <taxon>Blastocladiales</taxon>
        <taxon>Blastocladiaceae</taxon>
        <taxon>Allomyces</taxon>
    </lineage>
</organism>
<dbReference type="InterPro" id="IPR011249">
    <property type="entry name" value="Metalloenz_LuxS/M16"/>
</dbReference>
<gene>
    <name evidence="4" type="ORF">AMAG_19753</name>
</gene>
<evidence type="ECO:0000313" key="4">
    <source>
        <dbReference type="EMBL" id="KNE68583.1"/>
    </source>
</evidence>
<dbReference type="VEuPathDB" id="FungiDB:AMAG_19753"/>
<dbReference type="InterPro" id="IPR007863">
    <property type="entry name" value="Peptidase_M16_C"/>
</dbReference>
<feature type="domain" description="Peptidase M16 N-terminal" evidence="2">
    <location>
        <begin position="105"/>
        <end position="190"/>
    </location>
</feature>
<evidence type="ECO:0000256" key="1">
    <source>
        <dbReference type="SAM" id="MobiDB-lite"/>
    </source>
</evidence>
<dbReference type="SUPFAM" id="SSF63411">
    <property type="entry name" value="LuxS/MPP-like metallohydrolase"/>
    <property type="match status" value="2"/>
</dbReference>
<reference evidence="4 5" key="1">
    <citation type="submission" date="2009-11" db="EMBL/GenBank/DDBJ databases">
        <title>Annotation of Allomyces macrogynus ATCC 38327.</title>
        <authorList>
            <consortium name="The Broad Institute Genome Sequencing Platform"/>
            <person name="Russ C."/>
            <person name="Cuomo C."/>
            <person name="Burger G."/>
            <person name="Gray M.W."/>
            <person name="Holland P.W.H."/>
            <person name="King N."/>
            <person name="Lang F.B.F."/>
            <person name="Roger A.J."/>
            <person name="Ruiz-Trillo I."/>
            <person name="Young S.K."/>
            <person name="Zeng Q."/>
            <person name="Gargeya S."/>
            <person name="Fitzgerald M."/>
            <person name="Haas B."/>
            <person name="Abouelleil A."/>
            <person name="Alvarado L."/>
            <person name="Arachchi H.M."/>
            <person name="Berlin A."/>
            <person name="Chapman S.B."/>
            <person name="Gearin G."/>
            <person name="Goldberg J."/>
            <person name="Griggs A."/>
            <person name="Gujja S."/>
            <person name="Hansen M."/>
            <person name="Heiman D."/>
            <person name="Howarth C."/>
            <person name="Larimer J."/>
            <person name="Lui A."/>
            <person name="MacDonald P.J.P."/>
            <person name="McCowen C."/>
            <person name="Montmayeur A."/>
            <person name="Murphy C."/>
            <person name="Neiman D."/>
            <person name="Pearson M."/>
            <person name="Priest M."/>
            <person name="Roberts A."/>
            <person name="Saif S."/>
            <person name="Shea T."/>
            <person name="Sisk P."/>
            <person name="Stolte C."/>
            <person name="Sykes S."/>
            <person name="Wortman J."/>
            <person name="Nusbaum C."/>
            <person name="Birren B."/>
        </authorList>
    </citation>
    <scope>NUCLEOTIDE SEQUENCE [LARGE SCALE GENOMIC DNA]</scope>
    <source>
        <strain evidence="4 5">ATCC 38327</strain>
    </source>
</reference>
<evidence type="ECO:0000313" key="5">
    <source>
        <dbReference type="Proteomes" id="UP000054350"/>
    </source>
</evidence>
<dbReference type="Pfam" id="PF05193">
    <property type="entry name" value="Peptidase_M16_C"/>
    <property type="match status" value="1"/>
</dbReference>
<dbReference type="PANTHER" id="PTHR43016">
    <property type="entry name" value="PRESEQUENCE PROTEASE"/>
    <property type="match status" value="1"/>
</dbReference>
<reference evidence="5" key="2">
    <citation type="submission" date="2009-11" db="EMBL/GenBank/DDBJ databases">
        <title>The Genome Sequence of Allomyces macrogynus strain ATCC 38327.</title>
        <authorList>
            <consortium name="The Broad Institute Genome Sequencing Platform"/>
            <person name="Russ C."/>
            <person name="Cuomo C."/>
            <person name="Shea T."/>
            <person name="Young S.K."/>
            <person name="Zeng Q."/>
            <person name="Koehrsen M."/>
            <person name="Haas B."/>
            <person name="Borodovsky M."/>
            <person name="Guigo R."/>
            <person name="Alvarado L."/>
            <person name="Berlin A."/>
            <person name="Borenstein D."/>
            <person name="Chen Z."/>
            <person name="Engels R."/>
            <person name="Freedman E."/>
            <person name="Gellesch M."/>
            <person name="Goldberg J."/>
            <person name="Griggs A."/>
            <person name="Gujja S."/>
            <person name="Heiman D."/>
            <person name="Hepburn T."/>
            <person name="Howarth C."/>
            <person name="Jen D."/>
            <person name="Larson L."/>
            <person name="Lewis B."/>
            <person name="Mehta T."/>
            <person name="Park D."/>
            <person name="Pearson M."/>
            <person name="Roberts A."/>
            <person name="Saif S."/>
            <person name="Shenoy N."/>
            <person name="Sisk P."/>
            <person name="Stolte C."/>
            <person name="Sykes S."/>
            <person name="Walk T."/>
            <person name="White J."/>
            <person name="Yandava C."/>
            <person name="Burger G."/>
            <person name="Gray M.W."/>
            <person name="Holland P.W.H."/>
            <person name="King N."/>
            <person name="Lang F.B.F."/>
            <person name="Roger A.J."/>
            <person name="Ruiz-Trillo I."/>
            <person name="Lander E."/>
            <person name="Nusbaum C."/>
        </authorList>
    </citation>
    <scope>NUCLEOTIDE SEQUENCE [LARGE SCALE GENOMIC DNA]</scope>
    <source>
        <strain evidence="5">ATCC 38327</strain>
    </source>
</reference>
<dbReference type="Proteomes" id="UP000054350">
    <property type="component" value="Unassembled WGS sequence"/>
</dbReference>
<dbReference type="PANTHER" id="PTHR43016:SF6">
    <property type="entry name" value="PEPTIDASE M16 N-TERMINAL DOMAIN-CONTAINING PROTEIN"/>
    <property type="match status" value="1"/>
</dbReference>
<evidence type="ECO:0000259" key="2">
    <source>
        <dbReference type="Pfam" id="PF00675"/>
    </source>
</evidence>
<evidence type="ECO:0008006" key="6">
    <source>
        <dbReference type="Google" id="ProtNLM"/>
    </source>
</evidence>
<feature type="region of interest" description="Disordered" evidence="1">
    <location>
        <begin position="1"/>
        <end position="43"/>
    </location>
</feature>
<feature type="domain" description="Peptidase M16 C-terminal" evidence="3">
    <location>
        <begin position="243"/>
        <end position="372"/>
    </location>
</feature>
<dbReference type="STRING" id="578462.A0A0L0T190"/>
<dbReference type="FunFam" id="3.30.830.10:FF:000015">
    <property type="entry name" value="Putative zinc metalloprotease"/>
    <property type="match status" value="1"/>
</dbReference>
<evidence type="ECO:0000259" key="3">
    <source>
        <dbReference type="Pfam" id="PF05193"/>
    </source>
</evidence>
<accession>A0A0L0T190</accession>
<dbReference type="AlphaFoldDB" id="A0A0L0T190"/>
<feature type="compositionally biased region" description="Low complexity" evidence="1">
    <location>
        <begin position="12"/>
        <end position="34"/>
    </location>
</feature>
<sequence>MSSSKRKGSGARGSRAKSSSATTTAAAATAAARGPVPAANHDPVPRDAVPGFLELRQFAFEIPGVRAHPVTVFEHHPSGLRVVHVQADGPLCSGLVVVPTTVKSDNGLPHCLEHLLFTGSKAIPHRGFLDTAAMRALSTGTNAWTDSDCTCYNIVTAGSAGLATMLPIFLDHIFVPALRPDQFTTEVYHIDGNGNEQGVVFCEMMAREHTEVDLVDLHVRRAIYGPESTYAYECGGHTPQIRNLTNTAVRAYHGTHYQVHNATVVVVGGRADDAAHVLRALRDAPCLQTRPTGPRTAITTPPHPLATRVASQTIEFPSEEEDVGSITYGWQGPDVSDSRTAVALEVLFRYLQESSSSPLHQVYVESDGAAANDLDFELRHAQHTMFTLALKGVRVFWAG</sequence>
<dbReference type="OrthoDB" id="4953at2759"/>
<dbReference type="Gene3D" id="3.30.830.10">
    <property type="entry name" value="Metalloenzyme, LuxS/M16 peptidase-like"/>
    <property type="match status" value="2"/>
</dbReference>
<proteinExistence type="predicted"/>
<name>A0A0L0T190_ALLM3</name>
<dbReference type="GO" id="GO:0046872">
    <property type="term" value="F:metal ion binding"/>
    <property type="evidence" value="ECO:0007669"/>
    <property type="project" value="InterPro"/>
</dbReference>
<dbReference type="EMBL" id="GG745357">
    <property type="protein sequence ID" value="KNE68583.1"/>
    <property type="molecule type" value="Genomic_DNA"/>
</dbReference>
<dbReference type="InterPro" id="IPR011765">
    <property type="entry name" value="Pept_M16_N"/>
</dbReference>
<dbReference type="Pfam" id="PF00675">
    <property type="entry name" value="Peptidase_M16"/>
    <property type="match status" value="1"/>
</dbReference>